<proteinExistence type="predicted"/>
<organism evidence="1 2">
    <name type="scientific">Leisingera caerulea</name>
    <name type="common">Phaeobacter caeruleus</name>
    <dbReference type="NCBI Taxonomy" id="506591"/>
    <lineage>
        <taxon>Bacteria</taxon>
        <taxon>Pseudomonadati</taxon>
        <taxon>Pseudomonadota</taxon>
        <taxon>Alphaproteobacteria</taxon>
        <taxon>Rhodobacterales</taxon>
        <taxon>Roseobacteraceae</taxon>
        <taxon>Leisingera</taxon>
    </lineage>
</organism>
<gene>
    <name evidence="1" type="ORF">K3721_04175</name>
</gene>
<dbReference type="AlphaFoldDB" id="A0A9Q9HGL6"/>
<protein>
    <submittedName>
        <fullName evidence="1">Uncharacterized protein</fullName>
    </submittedName>
</protein>
<dbReference type="Proteomes" id="UP001058713">
    <property type="component" value="Chromosome"/>
</dbReference>
<dbReference type="RefSeq" id="WP_259971958.1">
    <property type="nucleotide sequence ID" value="NZ_CP081070.1"/>
</dbReference>
<dbReference type="KEGG" id="lcae:K3721_04175"/>
<reference evidence="1" key="1">
    <citation type="submission" date="2021-08" db="EMBL/GenBank/DDBJ databases">
        <authorList>
            <person name="Nwanade C."/>
            <person name="Wang M."/>
            <person name="Masoudi A."/>
            <person name="Yu Z."/>
            <person name="Liu J."/>
        </authorList>
    </citation>
    <scope>NUCLEOTIDE SEQUENCE</scope>
    <source>
        <strain evidence="1">S122</strain>
    </source>
</reference>
<dbReference type="EMBL" id="CP081070">
    <property type="protein sequence ID" value="UWQ54734.1"/>
    <property type="molecule type" value="Genomic_DNA"/>
</dbReference>
<sequence length="238" mass="27196">MAGYINTVAQKDNFKAFLKWLNKNQRKIKPDGRKIKIFFADRMINMGEIGKKARSIAKEEGSEDLGAHVAKMENLVKVMTQASKGGGEAKYASIFTMLEKWTNTIPGLIEPKTSLVHRRSRNMLDYVKLVSENKGNHEFFDRTDRKKVWPRLSKIYAKNTEGEIEILRSGLHNIHEAVKTSDLIRVELKELQKNQKISKTARRIVAVEVEKILEALERETKRSEKATADAIKMISQGL</sequence>
<accession>A0A9Q9HGL6</accession>
<name>A0A9Q9HGL6_LEICA</name>
<evidence type="ECO:0000313" key="1">
    <source>
        <dbReference type="EMBL" id="UWQ54734.1"/>
    </source>
</evidence>
<evidence type="ECO:0000313" key="2">
    <source>
        <dbReference type="Proteomes" id="UP001058713"/>
    </source>
</evidence>